<reference evidence="3" key="1">
    <citation type="journal article" date="2019" name="Int. J. Syst. Evol. Microbiol.">
        <title>The Global Catalogue of Microorganisms (GCM) 10K type strain sequencing project: providing services to taxonomists for standard genome sequencing and annotation.</title>
        <authorList>
            <consortium name="The Broad Institute Genomics Platform"/>
            <consortium name="The Broad Institute Genome Sequencing Center for Infectious Disease"/>
            <person name="Wu L."/>
            <person name="Ma J."/>
        </authorList>
    </citation>
    <scope>NUCLEOTIDE SEQUENCE [LARGE SCALE GENOMIC DNA]</scope>
    <source>
        <strain evidence="3">KCTC 42730</strain>
    </source>
</reference>
<dbReference type="RefSeq" id="WP_377119900.1">
    <property type="nucleotide sequence ID" value="NZ_JBHRSD010000001.1"/>
</dbReference>
<accession>A0ABV7CET6</accession>
<name>A0ABV7CET6_9GAMM</name>
<evidence type="ECO:0000313" key="2">
    <source>
        <dbReference type="EMBL" id="MFC3031051.1"/>
    </source>
</evidence>
<gene>
    <name evidence="2" type="ORF">ACFOEE_00705</name>
</gene>
<dbReference type="Pfam" id="PF13986">
    <property type="entry name" value="DUF4224"/>
    <property type="match status" value="1"/>
</dbReference>
<keyword evidence="3" id="KW-1185">Reference proteome</keyword>
<protein>
    <submittedName>
        <fullName evidence="2">DUF4224 domain-containing protein</fullName>
    </submittedName>
</protein>
<feature type="domain" description="DUF4224" evidence="1">
    <location>
        <begin position="6"/>
        <end position="50"/>
    </location>
</feature>
<sequence length="78" mass="8903">MSAILFLNKQEMSELTGRKQRQKQVEQLVSMQILFTLDAFGWPKVLRKTIEAELGAGESYQIRRGGATLKDDELYIGQ</sequence>
<dbReference type="EMBL" id="JBHRSD010000001">
    <property type="protein sequence ID" value="MFC3031051.1"/>
    <property type="molecule type" value="Genomic_DNA"/>
</dbReference>
<organism evidence="2 3">
    <name type="scientific">Pseudoalteromonas fenneropenaei</name>
    <dbReference type="NCBI Taxonomy" id="1737459"/>
    <lineage>
        <taxon>Bacteria</taxon>
        <taxon>Pseudomonadati</taxon>
        <taxon>Pseudomonadota</taxon>
        <taxon>Gammaproteobacteria</taxon>
        <taxon>Alteromonadales</taxon>
        <taxon>Pseudoalteromonadaceae</taxon>
        <taxon>Pseudoalteromonas</taxon>
    </lineage>
</organism>
<evidence type="ECO:0000313" key="3">
    <source>
        <dbReference type="Proteomes" id="UP001595453"/>
    </source>
</evidence>
<evidence type="ECO:0000259" key="1">
    <source>
        <dbReference type="Pfam" id="PF13986"/>
    </source>
</evidence>
<comment type="caution">
    <text evidence="2">The sequence shown here is derived from an EMBL/GenBank/DDBJ whole genome shotgun (WGS) entry which is preliminary data.</text>
</comment>
<dbReference type="InterPro" id="IPR025319">
    <property type="entry name" value="DUF4224"/>
</dbReference>
<dbReference type="Proteomes" id="UP001595453">
    <property type="component" value="Unassembled WGS sequence"/>
</dbReference>
<proteinExistence type="predicted"/>